<accession>A0ABW5IJA8</accession>
<dbReference type="RefSeq" id="WP_377503885.1">
    <property type="nucleotide sequence ID" value="NZ_JBHULU010000007.1"/>
</dbReference>
<protein>
    <submittedName>
        <fullName evidence="3">NUDIX domain-containing protein</fullName>
    </submittedName>
</protein>
<dbReference type="PROSITE" id="PS00893">
    <property type="entry name" value="NUDIX_BOX"/>
    <property type="match status" value="1"/>
</dbReference>
<dbReference type="InterPro" id="IPR015797">
    <property type="entry name" value="NUDIX_hydrolase-like_dom_sf"/>
</dbReference>
<name>A0ABW5IJA8_9BACT</name>
<evidence type="ECO:0000259" key="2">
    <source>
        <dbReference type="PROSITE" id="PS51462"/>
    </source>
</evidence>
<comment type="caution">
    <text evidence="3">The sequence shown here is derived from an EMBL/GenBank/DDBJ whole genome shotgun (WGS) entry which is preliminary data.</text>
</comment>
<gene>
    <name evidence="3" type="ORF">ACFSRY_05555</name>
</gene>
<dbReference type="PROSITE" id="PS51462">
    <property type="entry name" value="NUDIX"/>
    <property type="match status" value="1"/>
</dbReference>
<dbReference type="SUPFAM" id="SSF55811">
    <property type="entry name" value="Nudix"/>
    <property type="match status" value="1"/>
</dbReference>
<dbReference type="EMBL" id="JBHULU010000007">
    <property type="protein sequence ID" value="MFD2513324.1"/>
    <property type="molecule type" value="Genomic_DNA"/>
</dbReference>
<dbReference type="Pfam" id="PF00293">
    <property type="entry name" value="NUDIX"/>
    <property type="match status" value="1"/>
</dbReference>
<dbReference type="InterPro" id="IPR020084">
    <property type="entry name" value="NUDIX_hydrolase_CS"/>
</dbReference>
<evidence type="ECO:0000256" key="1">
    <source>
        <dbReference type="ARBA" id="ARBA00022801"/>
    </source>
</evidence>
<sequence length="132" mass="15114">MTLIDKLAWIEIQERKVLSTRSYGKNVYYIPGGKRESGETDIQTLIREIKEELTVQLTPETLKFLGIFQAQAHGHAAGIEVKMQCYSGSYSGTIAASSEIEEVVWLRYQDRDKVSPVDMLIFDWLKEQDLID</sequence>
<proteinExistence type="predicted"/>
<dbReference type="InterPro" id="IPR000086">
    <property type="entry name" value="NUDIX_hydrolase_dom"/>
</dbReference>
<evidence type="ECO:0000313" key="4">
    <source>
        <dbReference type="Proteomes" id="UP001597544"/>
    </source>
</evidence>
<keyword evidence="4" id="KW-1185">Reference proteome</keyword>
<dbReference type="Gene3D" id="3.90.79.10">
    <property type="entry name" value="Nucleoside Triphosphate Pyrophosphohydrolase"/>
    <property type="match status" value="1"/>
</dbReference>
<dbReference type="CDD" id="cd04690">
    <property type="entry name" value="NUDIX_Hydrolase"/>
    <property type="match status" value="1"/>
</dbReference>
<keyword evidence="1" id="KW-0378">Hydrolase</keyword>
<evidence type="ECO:0000313" key="3">
    <source>
        <dbReference type="EMBL" id="MFD2513324.1"/>
    </source>
</evidence>
<organism evidence="3 4">
    <name type="scientific">Pontibacter locisalis</name>
    <dbReference type="NCBI Taxonomy" id="1719035"/>
    <lineage>
        <taxon>Bacteria</taxon>
        <taxon>Pseudomonadati</taxon>
        <taxon>Bacteroidota</taxon>
        <taxon>Cytophagia</taxon>
        <taxon>Cytophagales</taxon>
        <taxon>Hymenobacteraceae</taxon>
        <taxon>Pontibacter</taxon>
    </lineage>
</organism>
<reference evidence="4" key="1">
    <citation type="journal article" date="2019" name="Int. J. Syst. Evol. Microbiol.">
        <title>The Global Catalogue of Microorganisms (GCM) 10K type strain sequencing project: providing services to taxonomists for standard genome sequencing and annotation.</title>
        <authorList>
            <consortium name="The Broad Institute Genomics Platform"/>
            <consortium name="The Broad Institute Genome Sequencing Center for Infectious Disease"/>
            <person name="Wu L."/>
            <person name="Ma J."/>
        </authorList>
    </citation>
    <scope>NUCLEOTIDE SEQUENCE [LARGE SCALE GENOMIC DNA]</scope>
    <source>
        <strain evidence="4">KCTC 42498</strain>
    </source>
</reference>
<dbReference type="Proteomes" id="UP001597544">
    <property type="component" value="Unassembled WGS sequence"/>
</dbReference>
<feature type="domain" description="Nudix hydrolase" evidence="2">
    <location>
        <begin position="1"/>
        <end position="127"/>
    </location>
</feature>